<dbReference type="AlphaFoldDB" id="A0A0A9G1X1"/>
<organism evidence="1">
    <name type="scientific">Arundo donax</name>
    <name type="common">Giant reed</name>
    <name type="synonym">Donax arundinaceus</name>
    <dbReference type="NCBI Taxonomy" id="35708"/>
    <lineage>
        <taxon>Eukaryota</taxon>
        <taxon>Viridiplantae</taxon>
        <taxon>Streptophyta</taxon>
        <taxon>Embryophyta</taxon>
        <taxon>Tracheophyta</taxon>
        <taxon>Spermatophyta</taxon>
        <taxon>Magnoliopsida</taxon>
        <taxon>Liliopsida</taxon>
        <taxon>Poales</taxon>
        <taxon>Poaceae</taxon>
        <taxon>PACMAD clade</taxon>
        <taxon>Arundinoideae</taxon>
        <taxon>Arundineae</taxon>
        <taxon>Arundo</taxon>
    </lineage>
</organism>
<dbReference type="EMBL" id="GBRH01180407">
    <property type="protein sequence ID" value="JAE17489.1"/>
    <property type="molecule type" value="Transcribed_RNA"/>
</dbReference>
<reference evidence="1" key="1">
    <citation type="submission" date="2014-09" db="EMBL/GenBank/DDBJ databases">
        <authorList>
            <person name="Magalhaes I.L.F."/>
            <person name="Oliveira U."/>
            <person name="Santos F.R."/>
            <person name="Vidigal T.H.D.A."/>
            <person name="Brescovit A.D."/>
            <person name="Santos A.J."/>
        </authorList>
    </citation>
    <scope>NUCLEOTIDE SEQUENCE</scope>
    <source>
        <tissue evidence="1">Shoot tissue taken approximately 20 cm above the soil surface</tissue>
    </source>
</reference>
<reference evidence="1" key="2">
    <citation type="journal article" date="2015" name="Data Brief">
        <title>Shoot transcriptome of the giant reed, Arundo donax.</title>
        <authorList>
            <person name="Barrero R.A."/>
            <person name="Guerrero F.D."/>
            <person name="Moolhuijzen P."/>
            <person name="Goolsby J.A."/>
            <person name="Tidwell J."/>
            <person name="Bellgard S.E."/>
            <person name="Bellgard M.I."/>
        </authorList>
    </citation>
    <scope>NUCLEOTIDE SEQUENCE</scope>
    <source>
        <tissue evidence="1">Shoot tissue taken approximately 20 cm above the soil surface</tissue>
    </source>
</reference>
<sequence length="65" mass="7677">MIKKHTCFLKTCCFAKSCNDRTVCHFCGIQTMLHHHFKKLPYCIQLYHVPQARSVYIVNVNQTTF</sequence>
<protein>
    <submittedName>
        <fullName evidence="1">Uncharacterized protein</fullName>
    </submittedName>
</protein>
<accession>A0A0A9G1X1</accession>
<evidence type="ECO:0000313" key="1">
    <source>
        <dbReference type="EMBL" id="JAE17489.1"/>
    </source>
</evidence>
<proteinExistence type="predicted"/>
<name>A0A0A9G1X1_ARUDO</name>